<evidence type="ECO:0000313" key="4">
    <source>
        <dbReference type="Proteomes" id="UP000327157"/>
    </source>
</evidence>
<name>A0A5N5H1H1_9ROSA</name>
<proteinExistence type="predicted"/>
<dbReference type="AlphaFoldDB" id="A0A5N5H1H1"/>
<reference evidence="3 4" key="1">
    <citation type="submission" date="2019-09" db="EMBL/GenBank/DDBJ databases">
        <authorList>
            <person name="Ou C."/>
        </authorList>
    </citation>
    <scope>NUCLEOTIDE SEQUENCE [LARGE SCALE GENOMIC DNA]</scope>
    <source>
        <strain evidence="3">S2</strain>
        <tissue evidence="3">Leaf</tissue>
    </source>
</reference>
<dbReference type="GO" id="GO:0048731">
    <property type="term" value="P:system development"/>
    <property type="evidence" value="ECO:0007669"/>
    <property type="project" value="InterPro"/>
</dbReference>
<reference evidence="3 4" key="2">
    <citation type="submission" date="2019-11" db="EMBL/GenBank/DDBJ databases">
        <title>A de novo genome assembly of a pear dwarfing rootstock.</title>
        <authorList>
            <person name="Wang F."/>
            <person name="Wang J."/>
            <person name="Li S."/>
            <person name="Zhang Y."/>
            <person name="Fang M."/>
            <person name="Ma L."/>
            <person name="Zhao Y."/>
            <person name="Jiang S."/>
        </authorList>
    </citation>
    <scope>NUCLEOTIDE SEQUENCE [LARGE SCALE GENOMIC DNA]</scope>
    <source>
        <strain evidence="3">S2</strain>
        <tissue evidence="3">Leaf</tissue>
    </source>
</reference>
<dbReference type="OrthoDB" id="1080769at2759"/>
<gene>
    <name evidence="3" type="ORF">D8674_036981</name>
</gene>
<sequence length="138" mass="15092">MCLQTHKTRKIQQAAKVGAMRAAGEGGTRKGSRNGRREARSIAIFIFCVVLLFAQTSNLMVFASTPTTSTSHDNEWTGRIMRSSPQRKSRVLGKVSFYAPSSSPSHHVHRLPAINGDPGKLYGGDKRIVHTGPNPLHN</sequence>
<dbReference type="EMBL" id="SMOL01000361">
    <property type="protein sequence ID" value="KAB2620021.1"/>
    <property type="molecule type" value="Genomic_DNA"/>
</dbReference>
<accession>A0A5N5H1H1</accession>
<keyword evidence="4" id="KW-1185">Reference proteome</keyword>
<organism evidence="3 4">
    <name type="scientific">Pyrus ussuriensis x Pyrus communis</name>
    <dbReference type="NCBI Taxonomy" id="2448454"/>
    <lineage>
        <taxon>Eukaryota</taxon>
        <taxon>Viridiplantae</taxon>
        <taxon>Streptophyta</taxon>
        <taxon>Embryophyta</taxon>
        <taxon>Tracheophyta</taxon>
        <taxon>Spermatophyta</taxon>
        <taxon>Magnoliopsida</taxon>
        <taxon>eudicotyledons</taxon>
        <taxon>Gunneridae</taxon>
        <taxon>Pentapetalae</taxon>
        <taxon>rosids</taxon>
        <taxon>fabids</taxon>
        <taxon>Rosales</taxon>
        <taxon>Rosaceae</taxon>
        <taxon>Amygdaloideae</taxon>
        <taxon>Maleae</taxon>
        <taxon>Pyrus</taxon>
    </lineage>
</organism>
<keyword evidence="2" id="KW-1133">Transmembrane helix</keyword>
<dbReference type="PANTHER" id="PTHR34545">
    <property type="entry name" value="CLAVATA3/ESR (CLE)-RELATED PROTEIN 22"/>
    <property type="match status" value="1"/>
</dbReference>
<feature type="transmembrane region" description="Helical" evidence="2">
    <location>
        <begin position="42"/>
        <end position="63"/>
    </location>
</feature>
<feature type="region of interest" description="Disordered" evidence="1">
    <location>
        <begin position="13"/>
        <end position="35"/>
    </location>
</feature>
<dbReference type="PANTHER" id="PTHR34545:SF7">
    <property type="entry name" value="CLAVATA3_ESR (CLE)-RELATED PROTEIN 16"/>
    <property type="match status" value="1"/>
</dbReference>
<protein>
    <submittedName>
        <fullName evidence="3">CLAVATA3/ESR (CLE)-related protein 16</fullName>
    </submittedName>
</protein>
<evidence type="ECO:0000313" key="3">
    <source>
        <dbReference type="EMBL" id="KAB2620021.1"/>
    </source>
</evidence>
<dbReference type="Proteomes" id="UP000327157">
    <property type="component" value="Unassembled WGS sequence"/>
</dbReference>
<evidence type="ECO:0000256" key="1">
    <source>
        <dbReference type="SAM" id="MobiDB-lite"/>
    </source>
</evidence>
<keyword evidence="2" id="KW-0812">Transmembrane</keyword>
<comment type="caution">
    <text evidence="3">The sequence shown here is derived from an EMBL/GenBank/DDBJ whole genome shotgun (WGS) entry which is preliminary data.</text>
</comment>
<evidence type="ECO:0000256" key="2">
    <source>
        <dbReference type="SAM" id="Phobius"/>
    </source>
</evidence>
<dbReference type="InterPro" id="IPR033249">
    <property type="entry name" value="CLE_plant"/>
</dbReference>
<keyword evidence="2" id="KW-0472">Membrane</keyword>